<keyword evidence="3" id="KW-1185">Reference proteome</keyword>
<dbReference type="AlphaFoldDB" id="A0A4R6TNB3"/>
<evidence type="ECO:0000256" key="1">
    <source>
        <dbReference type="SAM" id="Phobius"/>
    </source>
</evidence>
<name>A0A4R6TNB3_9FLAO</name>
<feature type="transmembrane region" description="Helical" evidence="1">
    <location>
        <begin position="12"/>
        <end position="31"/>
    </location>
</feature>
<feature type="transmembrane region" description="Helical" evidence="1">
    <location>
        <begin position="37"/>
        <end position="55"/>
    </location>
</feature>
<keyword evidence="1" id="KW-0812">Transmembrane</keyword>
<gene>
    <name evidence="2" type="ORF">CLV82_0900</name>
</gene>
<keyword evidence="1" id="KW-0472">Membrane</keyword>
<dbReference type="Proteomes" id="UP000295468">
    <property type="component" value="Unassembled WGS sequence"/>
</dbReference>
<keyword evidence="1" id="KW-1133">Transmembrane helix</keyword>
<evidence type="ECO:0008006" key="4">
    <source>
        <dbReference type="Google" id="ProtNLM"/>
    </source>
</evidence>
<organism evidence="2 3">
    <name type="scientific">Zeaxanthinibacter enoshimensis</name>
    <dbReference type="NCBI Taxonomy" id="392009"/>
    <lineage>
        <taxon>Bacteria</taxon>
        <taxon>Pseudomonadati</taxon>
        <taxon>Bacteroidota</taxon>
        <taxon>Flavobacteriia</taxon>
        <taxon>Flavobacteriales</taxon>
        <taxon>Flavobacteriaceae</taxon>
        <taxon>Zeaxanthinibacter</taxon>
    </lineage>
</organism>
<comment type="caution">
    <text evidence="2">The sequence shown here is derived from an EMBL/GenBank/DDBJ whole genome shotgun (WGS) entry which is preliminary data.</text>
</comment>
<reference evidence="2 3" key="1">
    <citation type="submission" date="2019-03" db="EMBL/GenBank/DDBJ databases">
        <title>Genomic Encyclopedia of Archaeal and Bacterial Type Strains, Phase II (KMG-II): from individual species to whole genera.</title>
        <authorList>
            <person name="Goeker M."/>
        </authorList>
    </citation>
    <scope>NUCLEOTIDE SEQUENCE [LARGE SCALE GENOMIC DNA]</scope>
    <source>
        <strain evidence="2 3">DSM 18435</strain>
    </source>
</reference>
<proteinExistence type="predicted"/>
<evidence type="ECO:0000313" key="2">
    <source>
        <dbReference type="EMBL" id="TDQ33062.1"/>
    </source>
</evidence>
<protein>
    <recommendedName>
        <fullName evidence="4">PH (Pleckstrin Homology) domain-containing protein</fullName>
    </recommendedName>
</protein>
<dbReference type="EMBL" id="SNYI01000001">
    <property type="protein sequence ID" value="TDQ33062.1"/>
    <property type="molecule type" value="Genomic_DNA"/>
</dbReference>
<sequence>MVMKVCYKHQHLRNYLLLGISFLLMGGWRILASFDQIVSYLWLLLAAISLTHYFYSRKKAYITIKQGYLYKNLLFSPKLLLTDIKRIRKFAGDYILMTEKAQLTIDTQIIDEDSLEELECVLAQLDLEPS</sequence>
<evidence type="ECO:0000313" key="3">
    <source>
        <dbReference type="Proteomes" id="UP000295468"/>
    </source>
</evidence>
<accession>A0A4R6TNB3</accession>